<organism evidence="1 2">
    <name type="scientific">Sesamum alatum</name>
    <dbReference type="NCBI Taxonomy" id="300844"/>
    <lineage>
        <taxon>Eukaryota</taxon>
        <taxon>Viridiplantae</taxon>
        <taxon>Streptophyta</taxon>
        <taxon>Embryophyta</taxon>
        <taxon>Tracheophyta</taxon>
        <taxon>Spermatophyta</taxon>
        <taxon>Magnoliopsida</taxon>
        <taxon>eudicotyledons</taxon>
        <taxon>Gunneridae</taxon>
        <taxon>Pentapetalae</taxon>
        <taxon>asterids</taxon>
        <taxon>lamiids</taxon>
        <taxon>Lamiales</taxon>
        <taxon>Pedaliaceae</taxon>
        <taxon>Sesamum</taxon>
    </lineage>
</organism>
<gene>
    <name evidence="1" type="ORF">Salat_0270000</name>
</gene>
<evidence type="ECO:0000313" key="2">
    <source>
        <dbReference type="Proteomes" id="UP001293254"/>
    </source>
</evidence>
<comment type="caution">
    <text evidence="1">The sequence shown here is derived from an EMBL/GenBank/DDBJ whole genome shotgun (WGS) entry which is preliminary data.</text>
</comment>
<keyword evidence="2" id="KW-1185">Reference proteome</keyword>
<proteinExistence type="predicted"/>
<dbReference type="AlphaFoldDB" id="A0AAE1Z0Z2"/>
<accession>A0AAE1Z0Z2</accession>
<protein>
    <submittedName>
        <fullName evidence="1">Uncharacterized protein</fullName>
    </submittedName>
</protein>
<reference evidence="1" key="1">
    <citation type="submission" date="2020-06" db="EMBL/GenBank/DDBJ databases">
        <authorList>
            <person name="Li T."/>
            <person name="Hu X."/>
            <person name="Zhang T."/>
            <person name="Song X."/>
            <person name="Zhang H."/>
            <person name="Dai N."/>
            <person name="Sheng W."/>
            <person name="Hou X."/>
            <person name="Wei L."/>
        </authorList>
    </citation>
    <scope>NUCLEOTIDE SEQUENCE</scope>
    <source>
        <strain evidence="1">3651</strain>
        <tissue evidence="1">Leaf</tissue>
    </source>
</reference>
<sequence>MQHNIFKTENRLKEYPTRIQPSFGPVKEFDIFPPKVTTLSSGLGSPHDECADSSYINGSPNRLSPRGISFIPRNTSMFNEPVKASPPPFISPLLYHHVPVSSSFLNHTANKLQNPEHQNSHTIFFI</sequence>
<name>A0AAE1Z0Z2_9LAMI</name>
<dbReference type="EMBL" id="JACGWO010000001">
    <property type="protein sequence ID" value="KAK4439351.1"/>
    <property type="molecule type" value="Genomic_DNA"/>
</dbReference>
<evidence type="ECO:0000313" key="1">
    <source>
        <dbReference type="EMBL" id="KAK4439351.1"/>
    </source>
</evidence>
<dbReference type="Proteomes" id="UP001293254">
    <property type="component" value="Unassembled WGS sequence"/>
</dbReference>
<reference evidence="1" key="2">
    <citation type="journal article" date="2024" name="Plant">
        <title>Genomic evolution and insights into agronomic trait innovations of Sesamum species.</title>
        <authorList>
            <person name="Miao H."/>
            <person name="Wang L."/>
            <person name="Qu L."/>
            <person name="Liu H."/>
            <person name="Sun Y."/>
            <person name="Le M."/>
            <person name="Wang Q."/>
            <person name="Wei S."/>
            <person name="Zheng Y."/>
            <person name="Lin W."/>
            <person name="Duan Y."/>
            <person name="Cao H."/>
            <person name="Xiong S."/>
            <person name="Wang X."/>
            <person name="Wei L."/>
            <person name="Li C."/>
            <person name="Ma Q."/>
            <person name="Ju M."/>
            <person name="Zhao R."/>
            <person name="Li G."/>
            <person name="Mu C."/>
            <person name="Tian Q."/>
            <person name="Mei H."/>
            <person name="Zhang T."/>
            <person name="Gao T."/>
            <person name="Zhang H."/>
        </authorList>
    </citation>
    <scope>NUCLEOTIDE SEQUENCE</scope>
    <source>
        <strain evidence="1">3651</strain>
    </source>
</reference>